<proteinExistence type="predicted"/>
<dbReference type="GeneID" id="64636813"/>
<gene>
    <name evidence="2" type="ORF">BJ212DRAFT_274513</name>
</gene>
<organism evidence="2 3">
    <name type="scientific">Suillus subaureus</name>
    <dbReference type="NCBI Taxonomy" id="48587"/>
    <lineage>
        <taxon>Eukaryota</taxon>
        <taxon>Fungi</taxon>
        <taxon>Dikarya</taxon>
        <taxon>Basidiomycota</taxon>
        <taxon>Agaricomycotina</taxon>
        <taxon>Agaricomycetes</taxon>
        <taxon>Agaricomycetidae</taxon>
        <taxon>Boletales</taxon>
        <taxon>Suillineae</taxon>
        <taxon>Suillaceae</taxon>
        <taxon>Suillus</taxon>
    </lineage>
</organism>
<comment type="caution">
    <text evidence="2">The sequence shown here is derived from an EMBL/GenBank/DDBJ whole genome shotgun (WGS) entry which is preliminary data.</text>
</comment>
<protein>
    <submittedName>
        <fullName evidence="2">Uncharacterized protein</fullName>
    </submittedName>
</protein>
<dbReference type="OrthoDB" id="2689901at2759"/>
<feature type="compositionally biased region" description="Basic and acidic residues" evidence="1">
    <location>
        <begin position="8"/>
        <end position="26"/>
    </location>
</feature>
<dbReference type="Proteomes" id="UP000807769">
    <property type="component" value="Unassembled WGS sequence"/>
</dbReference>
<name>A0A9P7JJ23_9AGAM</name>
<reference evidence="2" key="1">
    <citation type="journal article" date="2020" name="New Phytol.">
        <title>Comparative genomics reveals dynamic genome evolution in host specialist ectomycorrhizal fungi.</title>
        <authorList>
            <person name="Lofgren L.A."/>
            <person name="Nguyen N.H."/>
            <person name="Vilgalys R."/>
            <person name="Ruytinx J."/>
            <person name="Liao H.L."/>
            <person name="Branco S."/>
            <person name="Kuo A."/>
            <person name="LaButti K."/>
            <person name="Lipzen A."/>
            <person name="Andreopoulos W."/>
            <person name="Pangilinan J."/>
            <person name="Riley R."/>
            <person name="Hundley H."/>
            <person name="Na H."/>
            <person name="Barry K."/>
            <person name="Grigoriev I.V."/>
            <person name="Stajich J.E."/>
            <person name="Kennedy P.G."/>
        </authorList>
    </citation>
    <scope>NUCLEOTIDE SEQUENCE</scope>
    <source>
        <strain evidence="2">MN1</strain>
    </source>
</reference>
<feature type="compositionally biased region" description="Low complexity" evidence="1">
    <location>
        <begin position="28"/>
        <end position="65"/>
    </location>
</feature>
<dbReference type="EMBL" id="JABBWG010000002">
    <property type="protein sequence ID" value="KAG1825431.1"/>
    <property type="molecule type" value="Genomic_DNA"/>
</dbReference>
<feature type="compositionally biased region" description="Pro residues" evidence="1">
    <location>
        <begin position="72"/>
        <end position="87"/>
    </location>
</feature>
<feature type="compositionally biased region" description="Basic and acidic residues" evidence="1">
    <location>
        <begin position="90"/>
        <end position="118"/>
    </location>
</feature>
<accession>A0A9P7JJ23</accession>
<dbReference type="RefSeq" id="XP_041198684.1">
    <property type="nucleotide sequence ID" value="XM_041342797.1"/>
</dbReference>
<feature type="region of interest" description="Disordered" evidence="1">
    <location>
        <begin position="1"/>
        <end position="212"/>
    </location>
</feature>
<sequence>MGSAWATPEHHREWERERERRGRPEYPSHPSQQPYYPSRSPGPRGHSPMETSPRSAHPSAHSSRAYWDSKPPSGPPHPRSPAPPGPPEGGHWRYDPAREQERDARDYERERQLHEQRRQSASFAASPEGIPHALPHHMGSNSRPSESPRPTPVPDTRDRKRKPVKDSKDSDTQSIAGTGVIGEAPKKDKKRRQRRAKDDSGRSDSNGVLRTCPLHSRSALSLQKRDLRRLPREAGHCSLRLQKRFFISRNTDPRCNLHPPIVALFLLRAAVLHLLEVLAPSSVL</sequence>
<evidence type="ECO:0000313" key="2">
    <source>
        <dbReference type="EMBL" id="KAG1825431.1"/>
    </source>
</evidence>
<evidence type="ECO:0000313" key="3">
    <source>
        <dbReference type="Proteomes" id="UP000807769"/>
    </source>
</evidence>
<evidence type="ECO:0000256" key="1">
    <source>
        <dbReference type="SAM" id="MobiDB-lite"/>
    </source>
</evidence>
<dbReference type="AlphaFoldDB" id="A0A9P7JJ23"/>
<keyword evidence="3" id="KW-1185">Reference proteome</keyword>